<dbReference type="PROSITE" id="PS50158">
    <property type="entry name" value="ZF_CCHC"/>
    <property type="match status" value="1"/>
</dbReference>
<reference evidence="4" key="1">
    <citation type="journal article" date="2007" name="PLoS ONE">
        <title>The first genome sequence of an elite grapevine cultivar (Pinot noir Vitis vinifera L.): coping with a highly heterozygous genome.</title>
        <authorList>
            <person name="Velasco R."/>
            <person name="Zharkikh A."/>
            <person name="Troggio M."/>
            <person name="Cartwright D.A."/>
            <person name="Cestaro A."/>
            <person name="Pruss D."/>
            <person name="Pindo M."/>
            <person name="FitzGerald L.M."/>
            <person name="Vezzulli S."/>
            <person name="Reid J."/>
            <person name="Malacarne G."/>
            <person name="Iliev D."/>
            <person name="Coppola G."/>
            <person name="Wardell B."/>
            <person name="Micheletti D."/>
            <person name="Macalma T."/>
            <person name="Facci M."/>
            <person name="Mitchell J.T."/>
            <person name="Perazzolli M."/>
            <person name="Eldredge G."/>
            <person name="Gatto P."/>
            <person name="Oyzerski R."/>
            <person name="Moretto M."/>
            <person name="Gutin N."/>
            <person name="Stefanini M."/>
            <person name="Chen Y."/>
            <person name="Segala C."/>
            <person name="Davenport C."/>
            <person name="Dematte L."/>
            <person name="Mraz A."/>
            <person name="Battilana J."/>
            <person name="Stormo K."/>
            <person name="Costa F."/>
            <person name="Tao Q."/>
            <person name="Si-Ammour A."/>
            <person name="Harkins T."/>
            <person name="Lackey A."/>
            <person name="Perbost C."/>
            <person name="Taillon B."/>
            <person name="Stella A."/>
            <person name="Solovyev V."/>
            <person name="Fawcett J.A."/>
            <person name="Sterck L."/>
            <person name="Vandepoele K."/>
            <person name="Grando S.M."/>
            <person name="Toppo S."/>
            <person name="Moser C."/>
            <person name="Lanchbury J."/>
            <person name="Bogden R."/>
            <person name="Skolnick M."/>
            <person name="Sgaramella V."/>
            <person name="Bhatnagar S.K."/>
            <person name="Fontana P."/>
            <person name="Gutin A."/>
            <person name="Van de Peer Y."/>
            <person name="Salamini F."/>
            <person name="Viola R."/>
        </authorList>
    </citation>
    <scope>NUCLEOTIDE SEQUENCE</scope>
</reference>
<dbReference type="GO" id="GO:0003676">
    <property type="term" value="F:nucleic acid binding"/>
    <property type="evidence" value="ECO:0007669"/>
    <property type="project" value="InterPro"/>
</dbReference>
<evidence type="ECO:0000313" key="4">
    <source>
        <dbReference type="EMBL" id="CAN78840.1"/>
    </source>
</evidence>
<evidence type="ECO:0000256" key="2">
    <source>
        <dbReference type="SAM" id="MobiDB-lite"/>
    </source>
</evidence>
<evidence type="ECO:0000256" key="1">
    <source>
        <dbReference type="PROSITE-ProRule" id="PRU00047"/>
    </source>
</evidence>
<dbReference type="AlphaFoldDB" id="A5BB45"/>
<dbReference type="EMBL" id="AM452990">
    <property type="protein sequence ID" value="CAN78840.1"/>
    <property type="molecule type" value="Genomic_DNA"/>
</dbReference>
<gene>
    <name evidence="4" type="ORF">VITISV_036972</name>
</gene>
<feature type="region of interest" description="Disordered" evidence="2">
    <location>
        <begin position="69"/>
        <end position="91"/>
    </location>
</feature>
<evidence type="ECO:0000259" key="3">
    <source>
        <dbReference type="PROSITE" id="PS50158"/>
    </source>
</evidence>
<dbReference type="SMART" id="SM00343">
    <property type="entry name" value="ZnF_C2HC"/>
    <property type="match status" value="1"/>
</dbReference>
<dbReference type="PANTHER" id="PTHR35317">
    <property type="entry name" value="OS04G0629600 PROTEIN"/>
    <property type="match status" value="1"/>
</dbReference>
<protein>
    <recommendedName>
        <fullName evidence="3">CCHC-type domain-containing protein</fullName>
    </recommendedName>
</protein>
<feature type="domain" description="CCHC-type" evidence="3">
    <location>
        <begin position="207"/>
        <end position="222"/>
    </location>
</feature>
<sequence>MGCGIAHSTRMSHIRNSAPPTFHPDISHPVLNAGWERRVFQLSWSDISGSSDSAYQESFAAILHSAADQNQGTPAGHESAETPIGDESKYEGNERVKRSIIQALHKEFETLEMKFGEGVSDYFSRVMFVANKMRVHESKDIDLLSIDELQSSLIVHKQKFHRHKREEQTLKVIHEESVGGRGRGCGSSRGRGRGRGLQSFNKYTVECYKCHKLGHFQYECPNWDKEVNFAELGEEEAMLLMSYVEINEAKMEDVWFLDSGCNNHMC</sequence>
<accession>A5BB45</accession>
<keyword evidence="1" id="KW-0479">Metal-binding</keyword>
<dbReference type="InterPro" id="IPR036875">
    <property type="entry name" value="Znf_CCHC_sf"/>
</dbReference>
<keyword evidence="1" id="KW-0863">Zinc-finger</keyword>
<dbReference type="PANTHER" id="PTHR35317:SF37">
    <property type="entry name" value="DUF4219 DOMAIN-CONTAINING PROTEIN"/>
    <property type="match status" value="1"/>
</dbReference>
<dbReference type="InterPro" id="IPR001878">
    <property type="entry name" value="Znf_CCHC"/>
</dbReference>
<name>A5BB45_VITVI</name>
<dbReference type="SUPFAM" id="SSF57756">
    <property type="entry name" value="Retrovirus zinc finger-like domains"/>
    <property type="match status" value="1"/>
</dbReference>
<organism evidence="4">
    <name type="scientific">Vitis vinifera</name>
    <name type="common">Grape</name>
    <dbReference type="NCBI Taxonomy" id="29760"/>
    <lineage>
        <taxon>Eukaryota</taxon>
        <taxon>Viridiplantae</taxon>
        <taxon>Streptophyta</taxon>
        <taxon>Embryophyta</taxon>
        <taxon>Tracheophyta</taxon>
        <taxon>Spermatophyta</taxon>
        <taxon>Magnoliopsida</taxon>
        <taxon>eudicotyledons</taxon>
        <taxon>Gunneridae</taxon>
        <taxon>Pentapetalae</taxon>
        <taxon>rosids</taxon>
        <taxon>Vitales</taxon>
        <taxon>Vitaceae</taxon>
        <taxon>Viteae</taxon>
        <taxon>Vitis</taxon>
    </lineage>
</organism>
<dbReference type="GO" id="GO:0008270">
    <property type="term" value="F:zinc ion binding"/>
    <property type="evidence" value="ECO:0007669"/>
    <property type="project" value="UniProtKB-KW"/>
</dbReference>
<proteinExistence type="predicted"/>
<keyword evidence="1" id="KW-0862">Zinc</keyword>
<dbReference type="Gene3D" id="4.10.60.10">
    <property type="entry name" value="Zinc finger, CCHC-type"/>
    <property type="match status" value="1"/>
</dbReference>